<dbReference type="InterPro" id="IPR007702">
    <property type="entry name" value="Janus"/>
</dbReference>
<dbReference type="PROSITE" id="PS51625">
    <property type="entry name" value="SAM_MT_TRMB"/>
    <property type="match status" value="1"/>
</dbReference>
<evidence type="ECO:0000256" key="4">
    <source>
        <dbReference type="ARBA" id="ARBA00022603"/>
    </source>
</evidence>
<evidence type="ECO:0000256" key="2">
    <source>
        <dbReference type="ARBA" id="ARBA00010971"/>
    </source>
</evidence>
<dbReference type="PANTHER" id="PTHR23417">
    <property type="entry name" value="3-DEOXY-D-MANNO-OCTULOSONIC-ACID TRANSFERASE/TRNA GUANINE-N 7 - -METHYLTRANSFERASE"/>
    <property type="match status" value="1"/>
</dbReference>
<accession>A0ABQ6NAP9</accession>
<reference evidence="9 10" key="1">
    <citation type="journal article" date="2023" name="Commun. Biol.">
        <title>Genome analysis of Parmales, the sister group of diatoms, reveals the evolutionary specialization of diatoms from phago-mixotrophs to photoautotrophs.</title>
        <authorList>
            <person name="Ban H."/>
            <person name="Sato S."/>
            <person name="Yoshikawa S."/>
            <person name="Yamada K."/>
            <person name="Nakamura Y."/>
            <person name="Ichinomiya M."/>
            <person name="Sato N."/>
            <person name="Blanc-Mathieu R."/>
            <person name="Endo H."/>
            <person name="Kuwata A."/>
            <person name="Ogata H."/>
        </authorList>
    </citation>
    <scope>NUCLEOTIDE SEQUENCE [LARGE SCALE GENOMIC DNA]</scope>
</reference>
<comment type="catalytic activity">
    <reaction evidence="1">
        <text>guanosine(46) in tRNA + S-adenosyl-L-methionine = N(7)-methylguanosine(46) in tRNA + S-adenosyl-L-homocysteine</text>
        <dbReference type="Rhea" id="RHEA:42708"/>
        <dbReference type="Rhea" id="RHEA-COMP:10188"/>
        <dbReference type="Rhea" id="RHEA-COMP:10189"/>
        <dbReference type="ChEBI" id="CHEBI:57856"/>
        <dbReference type="ChEBI" id="CHEBI:59789"/>
        <dbReference type="ChEBI" id="CHEBI:74269"/>
        <dbReference type="ChEBI" id="CHEBI:74480"/>
        <dbReference type="EC" id="2.1.1.33"/>
    </reaction>
</comment>
<dbReference type="InterPro" id="IPR003358">
    <property type="entry name" value="tRNA_(Gua-N-7)_MeTrfase_Trmb"/>
</dbReference>
<dbReference type="PANTHER" id="PTHR23417:SF21">
    <property type="entry name" value="TRNA (GUANINE-N(7)-)-METHYLTRANSFERASE"/>
    <property type="match status" value="1"/>
</dbReference>
<keyword evidence="5" id="KW-0808">Transferase</keyword>
<evidence type="ECO:0000256" key="1">
    <source>
        <dbReference type="ARBA" id="ARBA00000142"/>
    </source>
</evidence>
<dbReference type="InterPro" id="IPR038596">
    <property type="entry name" value="Janus_sf"/>
</dbReference>
<evidence type="ECO:0000313" key="9">
    <source>
        <dbReference type="EMBL" id="GMI51585.1"/>
    </source>
</evidence>
<dbReference type="SUPFAM" id="SSF53335">
    <property type="entry name" value="S-adenosyl-L-methionine-dependent methyltransferases"/>
    <property type="match status" value="1"/>
</dbReference>
<dbReference type="Proteomes" id="UP001165060">
    <property type="component" value="Unassembled WGS sequence"/>
</dbReference>
<feature type="region of interest" description="Disordered" evidence="8">
    <location>
        <begin position="1"/>
        <end position="22"/>
    </location>
</feature>
<dbReference type="Pfam" id="PF02390">
    <property type="entry name" value="Methyltransf_4"/>
    <property type="match status" value="1"/>
</dbReference>
<evidence type="ECO:0000256" key="5">
    <source>
        <dbReference type="ARBA" id="ARBA00022679"/>
    </source>
</evidence>
<comment type="caution">
    <text evidence="9">The sequence shown here is derived from an EMBL/GenBank/DDBJ whole genome shotgun (WGS) entry which is preliminary data.</text>
</comment>
<keyword evidence="7" id="KW-0819">tRNA processing</keyword>
<evidence type="ECO:0000256" key="7">
    <source>
        <dbReference type="ARBA" id="ARBA00022694"/>
    </source>
</evidence>
<protein>
    <recommendedName>
        <fullName evidence="3">tRNA (guanine(46)-N(7))-methyltransferase</fullName>
        <ecNumber evidence="3">2.1.1.33</ecNumber>
    </recommendedName>
</protein>
<proteinExistence type="inferred from homology"/>
<dbReference type="Gene3D" id="3.50.20.20">
    <property type="entry name" value="Janus/Ocnus"/>
    <property type="match status" value="1"/>
</dbReference>
<dbReference type="InterPro" id="IPR029063">
    <property type="entry name" value="SAM-dependent_MTases_sf"/>
</dbReference>
<dbReference type="SUPFAM" id="SSF143724">
    <property type="entry name" value="PHP14-like"/>
    <property type="match status" value="1"/>
</dbReference>
<gene>
    <name evidence="9" type="ORF">TeGR_g4231</name>
</gene>
<dbReference type="Pfam" id="PF05005">
    <property type="entry name" value="Ocnus"/>
    <property type="match status" value="1"/>
</dbReference>
<dbReference type="Gene3D" id="3.40.50.150">
    <property type="entry name" value="Vaccinia Virus protein VP39"/>
    <property type="match status" value="1"/>
</dbReference>
<sequence>MPLRLPSSPFHASSADGGSSKRFRQHINPLASQFQVPKVTDLRKLVQPYADPKLPFHVDVGCAKGTFLLEMAARHPERNFLGLEIRPLVAEFALERKAKRPHLTNLHFVACNANVDIDQVVLAILEAESRVAAVSILFPDPHFKKQHKKRRVVTPELVSSLAAGIRAREGGPVGDETVYLASDIQDVLDEMREVFAADANFRDDEEEGSYLEKNPYPVATEREGSVLDQDLPVWRSLFRLKGAEEMGGGGGATTSIEDLRAAAELKQKMRESEQGRFLKEKGAGGGGGVDGVIIEEGANKYVLVSARDPASQNMQIFVRSSAAAAYHREVAEPLVAELIEGGRVNVKVLGGGRINVDTAEKKVVVYGFSYAFGKADHRKAAAMIRRAEGFEDFDVTWNDEGY</sequence>
<dbReference type="EC" id="2.1.1.33" evidence="3"/>
<evidence type="ECO:0000256" key="3">
    <source>
        <dbReference type="ARBA" id="ARBA00011977"/>
    </source>
</evidence>
<keyword evidence="10" id="KW-1185">Reference proteome</keyword>
<name>A0ABQ6NAP9_9STRA</name>
<organism evidence="9 10">
    <name type="scientific">Tetraparma gracilis</name>
    <dbReference type="NCBI Taxonomy" id="2962635"/>
    <lineage>
        <taxon>Eukaryota</taxon>
        <taxon>Sar</taxon>
        <taxon>Stramenopiles</taxon>
        <taxon>Ochrophyta</taxon>
        <taxon>Bolidophyceae</taxon>
        <taxon>Parmales</taxon>
        <taxon>Triparmaceae</taxon>
        <taxon>Tetraparma</taxon>
    </lineage>
</organism>
<evidence type="ECO:0000313" key="10">
    <source>
        <dbReference type="Proteomes" id="UP001165060"/>
    </source>
</evidence>
<dbReference type="CDD" id="cd02440">
    <property type="entry name" value="AdoMet_MTases"/>
    <property type="match status" value="1"/>
</dbReference>
<comment type="similarity">
    <text evidence="2">Belongs to the janus family.</text>
</comment>
<dbReference type="EMBL" id="BRYB01006555">
    <property type="protein sequence ID" value="GMI51585.1"/>
    <property type="molecule type" value="Genomic_DNA"/>
</dbReference>
<evidence type="ECO:0000256" key="6">
    <source>
        <dbReference type="ARBA" id="ARBA00022691"/>
    </source>
</evidence>
<keyword evidence="4" id="KW-0489">Methyltransferase</keyword>
<keyword evidence="6" id="KW-0949">S-adenosyl-L-methionine</keyword>
<evidence type="ECO:0000256" key="8">
    <source>
        <dbReference type="SAM" id="MobiDB-lite"/>
    </source>
</evidence>